<keyword evidence="3" id="KW-0677">Repeat</keyword>
<sequence>MNSLISSTIILWVLSSLCDAESTEASLANCPSACSCSVKVSTKGIRVNCTARALAAVPGVYPTETEDLYLDSNDFKSFDSSSFPILPKLTRLVITNTPLSNMVAEDSDVKFPRLEFLDLSHNELTVVPLNLPRSLRVLHLSYNRIYELRGSAFSPLKRLKELYLDHNQIRKITEHSFHGENKDEVTLANLDKLSLKKNRIQTLAPKAFENLISLTALNLARNKLNTIQYKVFHRLMDLEHLDLHGNRLSSIEDETLYMLKSLRFLSLKNNQLTNLPRGIPMLEWLDLSYNKIRNISSDQRTDIYPAELFILAHNPLHCDCNLLWLKEMFDRREYLLKHTDLRPADFIPTCTSPSRVAGQSWASLGDESFLCLPEDTLEVYDDNSGFVELSLTHDKISDRSIEIQWSIKGRPNYESVFLQYYIFGKRSSGVKHIEINLNQREYTIKPLQSDTNYIVCIIPKLDDSEEYSVEKMKPLSYDHCLEVSTTATNVLLDNVSFIAVAGYYMLGMMGTIIAIFSCIGGLALVYGLWNAKCSDWSAKYAVEAPMPDLDLHQKISGAGDGTSNEKKDIDLPAEEGDKKNL</sequence>
<reference evidence="12" key="1">
    <citation type="submission" date="2012-12" db="EMBL/GenBank/DDBJ databases">
        <authorList>
            <person name="Hellsten U."/>
            <person name="Grimwood J."/>
            <person name="Chapman J.A."/>
            <person name="Shapiro H."/>
            <person name="Aerts A."/>
            <person name="Otillar R.P."/>
            <person name="Terry A.Y."/>
            <person name="Boore J.L."/>
            <person name="Simakov O."/>
            <person name="Marletaz F."/>
            <person name="Cho S.-J."/>
            <person name="Edsinger-Gonzales E."/>
            <person name="Havlak P."/>
            <person name="Kuo D.-H."/>
            <person name="Larsson T."/>
            <person name="Lv J."/>
            <person name="Arendt D."/>
            <person name="Savage R."/>
            <person name="Osoegawa K."/>
            <person name="de Jong P."/>
            <person name="Lindberg D.R."/>
            <person name="Seaver E.C."/>
            <person name="Weisblat D.A."/>
            <person name="Putnam N.H."/>
            <person name="Grigoriev I.V."/>
            <person name="Rokhsar D.S."/>
        </authorList>
    </citation>
    <scope>NUCLEOTIDE SEQUENCE</scope>
    <source>
        <strain evidence="12">I ESC-2004</strain>
    </source>
</reference>
<evidence type="ECO:0000313" key="12">
    <source>
        <dbReference type="Proteomes" id="UP000014760"/>
    </source>
</evidence>
<feature type="compositionally biased region" description="Basic and acidic residues" evidence="5">
    <location>
        <begin position="563"/>
        <end position="581"/>
    </location>
</feature>
<dbReference type="InterPro" id="IPR001611">
    <property type="entry name" value="Leu-rich_rpt"/>
</dbReference>
<dbReference type="OrthoDB" id="6096773at2759"/>
<dbReference type="InterPro" id="IPR003591">
    <property type="entry name" value="Leu-rich_rpt_typical-subtyp"/>
</dbReference>
<dbReference type="OMA" id="AMINIEP"/>
<evidence type="ECO:0000256" key="4">
    <source>
        <dbReference type="ARBA" id="ARBA00023157"/>
    </source>
</evidence>
<reference evidence="10 12" key="2">
    <citation type="journal article" date="2013" name="Nature">
        <title>Insights into bilaterian evolution from three spiralian genomes.</title>
        <authorList>
            <person name="Simakov O."/>
            <person name="Marletaz F."/>
            <person name="Cho S.J."/>
            <person name="Edsinger-Gonzales E."/>
            <person name="Havlak P."/>
            <person name="Hellsten U."/>
            <person name="Kuo D.H."/>
            <person name="Larsson T."/>
            <person name="Lv J."/>
            <person name="Arendt D."/>
            <person name="Savage R."/>
            <person name="Osoegawa K."/>
            <person name="de Jong P."/>
            <person name="Grimwood J."/>
            <person name="Chapman J.A."/>
            <person name="Shapiro H."/>
            <person name="Aerts A."/>
            <person name="Otillar R.P."/>
            <person name="Terry A.Y."/>
            <person name="Boore J.L."/>
            <person name="Grigoriev I.V."/>
            <person name="Lindberg D.R."/>
            <person name="Seaver E.C."/>
            <person name="Weisblat D.A."/>
            <person name="Putnam N.H."/>
            <person name="Rokhsar D.S."/>
        </authorList>
    </citation>
    <scope>NUCLEOTIDE SEQUENCE</scope>
    <source>
        <strain evidence="10 12">I ESC-2004</strain>
    </source>
</reference>
<dbReference type="SMART" id="SM00013">
    <property type="entry name" value="LRRNT"/>
    <property type="match status" value="1"/>
</dbReference>
<dbReference type="PANTHER" id="PTHR24373:SF275">
    <property type="entry name" value="TIR DOMAIN-CONTAINING PROTEIN"/>
    <property type="match status" value="1"/>
</dbReference>
<keyword evidence="1" id="KW-0433">Leucine-rich repeat</keyword>
<dbReference type="Pfam" id="PF13855">
    <property type="entry name" value="LRR_8"/>
    <property type="match status" value="2"/>
</dbReference>
<dbReference type="SMART" id="SM00082">
    <property type="entry name" value="LRRCT"/>
    <property type="match status" value="1"/>
</dbReference>
<dbReference type="Pfam" id="PF00560">
    <property type="entry name" value="LRR_1"/>
    <property type="match status" value="1"/>
</dbReference>
<dbReference type="InterPro" id="IPR000372">
    <property type="entry name" value="LRRNT"/>
</dbReference>
<evidence type="ECO:0000313" key="11">
    <source>
        <dbReference type="EnsemblMetazoa" id="CapteP221023"/>
    </source>
</evidence>
<evidence type="ECO:0000259" key="8">
    <source>
        <dbReference type="SMART" id="SM00013"/>
    </source>
</evidence>
<evidence type="ECO:0008006" key="13">
    <source>
        <dbReference type="Google" id="ProtNLM"/>
    </source>
</evidence>
<dbReference type="SUPFAM" id="SSF52058">
    <property type="entry name" value="L domain-like"/>
    <property type="match status" value="1"/>
</dbReference>
<dbReference type="InterPro" id="IPR000483">
    <property type="entry name" value="Cys-rich_flank_reg_C"/>
</dbReference>
<evidence type="ECO:0000256" key="2">
    <source>
        <dbReference type="ARBA" id="ARBA00022729"/>
    </source>
</evidence>
<evidence type="ECO:0000313" key="10">
    <source>
        <dbReference type="EMBL" id="ELU15044.1"/>
    </source>
</evidence>
<reference evidence="11" key="3">
    <citation type="submission" date="2015-06" db="UniProtKB">
        <authorList>
            <consortium name="EnsemblMetazoa"/>
        </authorList>
    </citation>
    <scope>IDENTIFICATION</scope>
</reference>
<feature type="region of interest" description="Disordered" evidence="5">
    <location>
        <begin position="553"/>
        <end position="581"/>
    </location>
</feature>
<dbReference type="Gene3D" id="2.60.40.10">
    <property type="entry name" value="Immunoglobulins"/>
    <property type="match status" value="1"/>
</dbReference>
<dbReference type="PROSITE" id="PS51450">
    <property type="entry name" value="LRR"/>
    <property type="match status" value="4"/>
</dbReference>
<evidence type="ECO:0000256" key="1">
    <source>
        <dbReference type="ARBA" id="ARBA00022614"/>
    </source>
</evidence>
<keyword evidence="12" id="KW-1185">Reference proteome</keyword>
<evidence type="ECO:0000259" key="9">
    <source>
        <dbReference type="SMART" id="SM00082"/>
    </source>
</evidence>
<accession>R7V8Z2</accession>
<dbReference type="EnsemblMetazoa" id="CapteT221023">
    <property type="protein sequence ID" value="CapteP221023"/>
    <property type="gene ID" value="CapteG221023"/>
</dbReference>
<dbReference type="SUPFAM" id="SSF49265">
    <property type="entry name" value="Fibronectin type III"/>
    <property type="match status" value="1"/>
</dbReference>
<dbReference type="InterPro" id="IPR050328">
    <property type="entry name" value="Dev_Immune_Receptor"/>
</dbReference>
<feature type="domain" description="LRRNT" evidence="8">
    <location>
        <begin position="29"/>
        <end position="67"/>
    </location>
</feature>
<name>R7V8Z2_CAPTE</name>
<proteinExistence type="predicted"/>
<dbReference type="InterPro" id="IPR013783">
    <property type="entry name" value="Ig-like_fold"/>
</dbReference>
<dbReference type="InterPro" id="IPR036116">
    <property type="entry name" value="FN3_sf"/>
</dbReference>
<dbReference type="AlphaFoldDB" id="R7V8Z2"/>
<dbReference type="EMBL" id="AMQN01004639">
    <property type="status" value="NOT_ANNOTATED_CDS"/>
    <property type="molecule type" value="Genomic_DNA"/>
</dbReference>
<keyword evidence="2 7" id="KW-0732">Signal</keyword>
<feature type="transmembrane region" description="Helical" evidence="6">
    <location>
        <begin position="503"/>
        <end position="529"/>
    </location>
</feature>
<feature type="domain" description="LRRCT" evidence="9">
    <location>
        <begin position="314"/>
        <end position="372"/>
    </location>
</feature>
<dbReference type="SMART" id="SM00365">
    <property type="entry name" value="LRR_SD22"/>
    <property type="match status" value="3"/>
</dbReference>
<dbReference type="Proteomes" id="UP000014760">
    <property type="component" value="Unassembled WGS sequence"/>
</dbReference>
<gene>
    <name evidence="10" type="ORF">CAPTEDRAFT_221023</name>
</gene>
<keyword evidence="4" id="KW-1015">Disulfide bond</keyword>
<feature type="signal peptide" evidence="7">
    <location>
        <begin position="1"/>
        <end position="20"/>
    </location>
</feature>
<dbReference type="EMBL" id="KB294061">
    <property type="protein sequence ID" value="ELU15044.1"/>
    <property type="molecule type" value="Genomic_DNA"/>
</dbReference>
<dbReference type="SMART" id="SM00364">
    <property type="entry name" value="LRR_BAC"/>
    <property type="match status" value="4"/>
</dbReference>
<evidence type="ECO:0000256" key="3">
    <source>
        <dbReference type="ARBA" id="ARBA00022737"/>
    </source>
</evidence>
<dbReference type="STRING" id="283909.R7V8Z2"/>
<keyword evidence="6" id="KW-0472">Membrane</keyword>
<dbReference type="PANTHER" id="PTHR24373">
    <property type="entry name" value="SLIT RELATED LEUCINE-RICH REPEAT NEURONAL PROTEIN"/>
    <property type="match status" value="1"/>
</dbReference>
<evidence type="ECO:0000256" key="7">
    <source>
        <dbReference type="SAM" id="SignalP"/>
    </source>
</evidence>
<feature type="chain" id="PRO_5008788827" description="LRRCT domain-containing protein" evidence="7">
    <location>
        <begin position="21"/>
        <end position="581"/>
    </location>
</feature>
<evidence type="ECO:0000256" key="5">
    <source>
        <dbReference type="SAM" id="MobiDB-lite"/>
    </source>
</evidence>
<dbReference type="HOGENOM" id="CLU_469494_0_0_1"/>
<dbReference type="CDD" id="cd00063">
    <property type="entry name" value="FN3"/>
    <property type="match status" value="1"/>
</dbReference>
<dbReference type="Gene3D" id="3.80.10.10">
    <property type="entry name" value="Ribonuclease Inhibitor"/>
    <property type="match status" value="3"/>
</dbReference>
<keyword evidence="6" id="KW-0812">Transmembrane</keyword>
<protein>
    <recommendedName>
        <fullName evidence="13">LRRCT domain-containing protein</fullName>
    </recommendedName>
</protein>
<dbReference type="InterPro" id="IPR032675">
    <property type="entry name" value="LRR_dom_sf"/>
</dbReference>
<organism evidence="10">
    <name type="scientific">Capitella teleta</name>
    <name type="common">Polychaete worm</name>
    <dbReference type="NCBI Taxonomy" id="283909"/>
    <lineage>
        <taxon>Eukaryota</taxon>
        <taxon>Metazoa</taxon>
        <taxon>Spiralia</taxon>
        <taxon>Lophotrochozoa</taxon>
        <taxon>Annelida</taxon>
        <taxon>Polychaeta</taxon>
        <taxon>Sedentaria</taxon>
        <taxon>Scolecida</taxon>
        <taxon>Capitellidae</taxon>
        <taxon>Capitella</taxon>
    </lineage>
</organism>
<dbReference type="SMART" id="SM00369">
    <property type="entry name" value="LRR_TYP"/>
    <property type="match status" value="7"/>
</dbReference>
<keyword evidence="6" id="KW-1133">Transmembrane helix</keyword>
<dbReference type="InterPro" id="IPR003961">
    <property type="entry name" value="FN3_dom"/>
</dbReference>
<evidence type="ECO:0000256" key="6">
    <source>
        <dbReference type="SAM" id="Phobius"/>
    </source>
</evidence>